<dbReference type="AlphaFoldDB" id="A0A1K2F1R2"/>
<proteinExistence type="predicted"/>
<dbReference type="EMBL" id="FPJO01000028">
    <property type="protein sequence ID" value="SFY41691.1"/>
    <property type="molecule type" value="Genomic_DNA"/>
</dbReference>
<name>A0A1K2F1R2_STRAR</name>
<feature type="transmembrane region" description="Helical" evidence="1">
    <location>
        <begin position="98"/>
        <end position="122"/>
    </location>
</feature>
<organism evidence="2 3">
    <name type="scientific">Streptomyces atratus</name>
    <dbReference type="NCBI Taxonomy" id="1893"/>
    <lineage>
        <taxon>Bacteria</taxon>
        <taxon>Bacillati</taxon>
        <taxon>Actinomycetota</taxon>
        <taxon>Actinomycetes</taxon>
        <taxon>Kitasatosporales</taxon>
        <taxon>Streptomycetaceae</taxon>
        <taxon>Streptomyces</taxon>
    </lineage>
</organism>
<dbReference type="STRING" id="1893.SAMN02787144_102838"/>
<evidence type="ECO:0008006" key="4">
    <source>
        <dbReference type="Google" id="ProtNLM"/>
    </source>
</evidence>
<dbReference type="Pfam" id="PF11188">
    <property type="entry name" value="DUF2975"/>
    <property type="match status" value="1"/>
</dbReference>
<keyword evidence="1" id="KW-0472">Membrane</keyword>
<evidence type="ECO:0000313" key="3">
    <source>
        <dbReference type="Proteomes" id="UP000181909"/>
    </source>
</evidence>
<dbReference type="InterPro" id="IPR021354">
    <property type="entry name" value="DUF2975"/>
</dbReference>
<feature type="transmembrane region" description="Helical" evidence="1">
    <location>
        <begin position="20"/>
        <end position="46"/>
    </location>
</feature>
<evidence type="ECO:0000313" key="2">
    <source>
        <dbReference type="EMBL" id="SFY41691.1"/>
    </source>
</evidence>
<keyword evidence="1" id="KW-0812">Transmembrane</keyword>
<feature type="transmembrane region" description="Helical" evidence="1">
    <location>
        <begin position="66"/>
        <end position="86"/>
    </location>
</feature>
<dbReference type="Proteomes" id="UP000181909">
    <property type="component" value="Unassembled WGS sequence"/>
</dbReference>
<accession>A0A1K2F1R2</accession>
<protein>
    <recommendedName>
        <fullName evidence="4">DUF2975 domain-containing protein</fullName>
    </recommendedName>
</protein>
<gene>
    <name evidence="2" type="ORF">SAMN02787144_102838</name>
</gene>
<sequence length="141" mass="14650">MVIPATAADEVDRFPPYAPFAAPYATVAIIGVACVQVALVAVWMLLAMVQRGAIFTPRAFRWVDTVIGSSAVATLLALGVTGHLALAEIPTPDDDNMAVISALAAALASVGMGAAFVMLIVIMRGLLRKATDLETEIAEVV</sequence>
<evidence type="ECO:0000256" key="1">
    <source>
        <dbReference type="SAM" id="Phobius"/>
    </source>
</evidence>
<keyword evidence="1" id="KW-1133">Transmembrane helix</keyword>
<reference evidence="2 3" key="1">
    <citation type="submission" date="2016-11" db="EMBL/GenBank/DDBJ databases">
        <authorList>
            <person name="Jaros S."/>
            <person name="Januszkiewicz K."/>
            <person name="Wedrychowicz H."/>
        </authorList>
    </citation>
    <scope>NUCLEOTIDE SEQUENCE [LARGE SCALE GENOMIC DNA]</scope>
    <source>
        <strain evidence="2 3">OK807</strain>
    </source>
</reference>